<dbReference type="PANTHER" id="PTHR30441:SF4">
    <property type="entry name" value="PROTEIN ASMA"/>
    <property type="match status" value="1"/>
</dbReference>
<dbReference type="RefSeq" id="WP_019953104.1">
    <property type="nucleotide sequence ID" value="NZ_JBHLVX010000063.1"/>
</dbReference>
<comment type="caution">
    <text evidence="3">The sequence shown here is derived from an EMBL/GenBank/DDBJ whole genome shotgun (WGS) entry which is preliminary data.</text>
</comment>
<evidence type="ECO:0000313" key="3">
    <source>
        <dbReference type="EMBL" id="MFC0269623.1"/>
    </source>
</evidence>
<evidence type="ECO:0000313" key="4">
    <source>
        <dbReference type="Proteomes" id="UP001589814"/>
    </source>
</evidence>
<accession>A0ABV6G808</accession>
<evidence type="ECO:0000256" key="1">
    <source>
        <dbReference type="SAM" id="MobiDB-lite"/>
    </source>
</evidence>
<reference evidence="3 4" key="1">
    <citation type="submission" date="2024-09" db="EMBL/GenBank/DDBJ databases">
        <authorList>
            <person name="Sun Q."/>
            <person name="Mori K."/>
        </authorList>
    </citation>
    <scope>NUCLEOTIDE SEQUENCE [LARGE SCALE GENOMIC DNA]</scope>
    <source>
        <strain evidence="3 4">CCM 7415</strain>
    </source>
</reference>
<sequence length="771" mass="80760">MKALFRIVLAAIGVLGLLAVAVVIYATTFLDPNDLKPRLADAVRERTGLELSLDGPLSWSFYPRIGLTVEDASARLPGQAEDAPPFAAFERAEARIRFAPLLAGNIEVDGFTLDGLRLNLVRNEAGRANWEVLANTLSDQRGRPPAESAPRAGGPQQVASAGDRPLVMNIASVNISDGQVHYIDRQSGRDVTLSDFGLDATNVTADAPFPVEAGFSLESLTPRMNGRVDLVSQAAFDPDAEQWSLRNLRLKSTLQAAALEGEQSVELNADAFLFDTDRRVYRLKGAALNATLQLASLPEGQTLPLAATFNADLDLAEGSAGVSDLRLSSTEQLTMSGGARIAGIGSELSWQGELTMPPANLRSWLGQLGMTPTTADSNALTAVGFSTRLSGDDQRGRLQGLSVRLDDTDFNGELTLGLDTPLLHGELSGGALDLDRYLPAADEASQNADAADTDNSAAGAAADAEDEGAAPSPLALLSRLDLDLLLRLDGLSVRGARLTQLTLQGQGSDGLLRLAQLDAELYGGRLDASGKLDLREVPASLQLSPQLEGVALQPLLTDTLGRDDLLRGSLSAGGEFSTSFGGAGTPLAQLDGSARFNVTDGALVGFNLPGVLCSAVATLEGNGSGSEPGSDTPFERLSGSLTIDSGVVSSDDIDIAIPGAEARASGDIDLTARQLALQLGLQLNNSAALDGCPISDALTAIILPLRCEGSLDGTPADWCRLDTAVLRDRLQSAAVERGGEALQERLEGALDEHLGEGQGHNLRETIKGLFQ</sequence>
<feature type="region of interest" description="Disordered" evidence="1">
    <location>
        <begin position="137"/>
        <end position="161"/>
    </location>
</feature>
<dbReference type="Proteomes" id="UP001589814">
    <property type="component" value="Unassembled WGS sequence"/>
</dbReference>
<keyword evidence="4" id="KW-1185">Reference proteome</keyword>
<feature type="compositionally biased region" description="Low complexity" evidence="1">
    <location>
        <begin position="443"/>
        <end position="462"/>
    </location>
</feature>
<evidence type="ECO:0000259" key="2">
    <source>
        <dbReference type="Pfam" id="PF05170"/>
    </source>
</evidence>
<dbReference type="Pfam" id="PF05170">
    <property type="entry name" value="AsmA"/>
    <property type="match status" value="1"/>
</dbReference>
<dbReference type="PANTHER" id="PTHR30441">
    <property type="entry name" value="DUF748 DOMAIN-CONTAINING PROTEIN"/>
    <property type="match status" value="1"/>
</dbReference>
<name>A0ABV6G808_9GAMM</name>
<dbReference type="InterPro" id="IPR007844">
    <property type="entry name" value="AsmA"/>
</dbReference>
<feature type="domain" description="AsmA" evidence="2">
    <location>
        <begin position="1"/>
        <end position="652"/>
    </location>
</feature>
<organism evidence="3 4">
    <name type="scientific">Kushneria aurantia</name>
    <dbReference type="NCBI Taxonomy" id="504092"/>
    <lineage>
        <taxon>Bacteria</taxon>
        <taxon>Pseudomonadati</taxon>
        <taxon>Pseudomonadota</taxon>
        <taxon>Gammaproteobacteria</taxon>
        <taxon>Oceanospirillales</taxon>
        <taxon>Halomonadaceae</taxon>
        <taxon>Kushneria</taxon>
    </lineage>
</organism>
<gene>
    <name evidence="3" type="ORF">ACFFHW_16775</name>
</gene>
<dbReference type="InterPro" id="IPR052894">
    <property type="entry name" value="AsmA-related"/>
</dbReference>
<protein>
    <submittedName>
        <fullName evidence="3">AsmA family protein</fullName>
    </submittedName>
</protein>
<dbReference type="EMBL" id="JBHLVX010000063">
    <property type="protein sequence ID" value="MFC0269623.1"/>
    <property type="molecule type" value="Genomic_DNA"/>
</dbReference>
<proteinExistence type="predicted"/>
<feature type="region of interest" description="Disordered" evidence="1">
    <location>
        <begin position="443"/>
        <end position="468"/>
    </location>
</feature>